<accession>A0A8J3ZA75</accession>
<reference evidence="2" key="1">
    <citation type="submission" date="2021-01" db="EMBL/GenBank/DDBJ databases">
        <title>Whole genome shotgun sequence of Virgisporangium aurantiacum NBRC 16421.</title>
        <authorList>
            <person name="Komaki H."/>
            <person name="Tamura T."/>
        </authorList>
    </citation>
    <scope>NUCLEOTIDE SEQUENCE</scope>
    <source>
        <strain evidence="2">NBRC 16421</strain>
    </source>
</reference>
<dbReference type="Pfam" id="PF13374">
    <property type="entry name" value="TPR_10"/>
    <property type="match status" value="1"/>
</dbReference>
<evidence type="ECO:0000259" key="1">
    <source>
        <dbReference type="PROSITE" id="PS50943"/>
    </source>
</evidence>
<organism evidence="2 3">
    <name type="scientific">Virgisporangium aurantiacum</name>
    <dbReference type="NCBI Taxonomy" id="175570"/>
    <lineage>
        <taxon>Bacteria</taxon>
        <taxon>Bacillati</taxon>
        <taxon>Actinomycetota</taxon>
        <taxon>Actinomycetes</taxon>
        <taxon>Micromonosporales</taxon>
        <taxon>Micromonosporaceae</taxon>
        <taxon>Virgisporangium</taxon>
    </lineage>
</organism>
<dbReference type="PROSITE" id="PS50943">
    <property type="entry name" value="HTH_CROC1"/>
    <property type="match status" value="1"/>
</dbReference>
<dbReference type="GO" id="GO:0003677">
    <property type="term" value="F:DNA binding"/>
    <property type="evidence" value="ECO:0007669"/>
    <property type="project" value="InterPro"/>
</dbReference>
<protein>
    <recommendedName>
        <fullName evidence="1">HTH cro/C1-type domain-containing protein</fullName>
    </recommendedName>
</protein>
<dbReference type="Gene3D" id="1.10.260.40">
    <property type="entry name" value="lambda repressor-like DNA-binding domains"/>
    <property type="match status" value="1"/>
</dbReference>
<dbReference type="SMART" id="SM00028">
    <property type="entry name" value="TPR"/>
    <property type="match status" value="5"/>
</dbReference>
<evidence type="ECO:0000313" key="3">
    <source>
        <dbReference type="Proteomes" id="UP000612585"/>
    </source>
</evidence>
<dbReference type="Pfam" id="PF13424">
    <property type="entry name" value="TPR_12"/>
    <property type="match status" value="2"/>
</dbReference>
<dbReference type="SUPFAM" id="SSF48452">
    <property type="entry name" value="TPR-like"/>
    <property type="match status" value="2"/>
</dbReference>
<dbReference type="InterPro" id="IPR001387">
    <property type="entry name" value="Cro/C1-type_HTH"/>
</dbReference>
<evidence type="ECO:0000313" key="2">
    <source>
        <dbReference type="EMBL" id="GIJ57815.1"/>
    </source>
</evidence>
<dbReference type="PANTHER" id="PTHR47691:SF3">
    <property type="entry name" value="HTH-TYPE TRANSCRIPTIONAL REGULATOR RV0890C-RELATED"/>
    <property type="match status" value="1"/>
</dbReference>
<dbReference type="SMART" id="SM00530">
    <property type="entry name" value="HTH_XRE"/>
    <property type="match status" value="1"/>
</dbReference>
<proteinExistence type="predicted"/>
<dbReference type="Pfam" id="PF13560">
    <property type="entry name" value="HTH_31"/>
    <property type="match status" value="1"/>
</dbReference>
<dbReference type="SUPFAM" id="SSF47413">
    <property type="entry name" value="lambda repressor-like DNA-binding domains"/>
    <property type="match status" value="1"/>
</dbReference>
<dbReference type="Pfam" id="PF00931">
    <property type="entry name" value="NB-ARC"/>
    <property type="match status" value="1"/>
</dbReference>
<dbReference type="Proteomes" id="UP000612585">
    <property type="component" value="Unassembled WGS sequence"/>
</dbReference>
<dbReference type="RefSeq" id="WP_203997548.1">
    <property type="nucleotide sequence ID" value="NZ_BOPG01000033.1"/>
</dbReference>
<keyword evidence="3" id="KW-1185">Reference proteome</keyword>
<dbReference type="InterPro" id="IPR019734">
    <property type="entry name" value="TPR_rpt"/>
</dbReference>
<dbReference type="Gene3D" id="3.40.50.300">
    <property type="entry name" value="P-loop containing nucleotide triphosphate hydrolases"/>
    <property type="match status" value="1"/>
</dbReference>
<dbReference type="GO" id="GO:0043531">
    <property type="term" value="F:ADP binding"/>
    <property type="evidence" value="ECO:0007669"/>
    <property type="project" value="InterPro"/>
</dbReference>
<dbReference type="CDD" id="cd00093">
    <property type="entry name" value="HTH_XRE"/>
    <property type="match status" value="1"/>
</dbReference>
<comment type="caution">
    <text evidence="2">The sequence shown here is derived from an EMBL/GenBank/DDBJ whole genome shotgun (WGS) entry which is preliminary data.</text>
</comment>
<dbReference type="InterPro" id="IPR010982">
    <property type="entry name" value="Lambda_DNA-bd_dom_sf"/>
</dbReference>
<dbReference type="EMBL" id="BOPG01000033">
    <property type="protein sequence ID" value="GIJ57815.1"/>
    <property type="molecule type" value="Genomic_DNA"/>
</dbReference>
<dbReference type="InterPro" id="IPR002182">
    <property type="entry name" value="NB-ARC"/>
</dbReference>
<dbReference type="PANTHER" id="PTHR47691">
    <property type="entry name" value="REGULATOR-RELATED"/>
    <property type="match status" value="1"/>
</dbReference>
<dbReference type="Gene3D" id="1.25.40.10">
    <property type="entry name" value="Tetratricopeptide repeat domain"/>
    <property type="match status" value="2"/>
</dbReference>
<dbReference type="InterPro" id="IPR027417">
    <property type="entry name" value="P-loop_NTPase"/>
</dbReference>
<dbReference type="InterPro" id="IPR011990">
    <property type="entry name" value="TPR-like_helical_dom_sf"/>
</dbReference>
<name>A0A8J3ZA75_9ACTN</name>
<dbReference type="PRINTS" id="PR00364">
    <property type="entry name" value="DISEASERSIST"/>
</dbReference>
<feature type="domain" description="HTH cro/C1-type" evidence="1">
    <location>
        <begin position="6"/>
        <end position="61"/>
    </location>
</feature>
<gene>
    <name evidence="2" type="ORF">Vau01_053310</name>
</gene>
<dbReference type="AlphaFoldDB" id="A0A8J3ZA75"/>
<dbReference type="SUPFAM" id="SSF52540">
    <property type="entry name" value="P-loop containing nucleoside triphosphate hydrolases"/>
    <property type="match status" value="1"/>
</dbReference>
<sequence>MFGDVVRGERRRLGLSQEELAERTGIGVRSIGKIEAGRIANPRPATVRRLADAFGLTGDERDRFCSAATVTADATPAAGAPATATRIPPARRVTPAQLPADVARFTGRQAQLDRLTAALDAAAGANAAAAGTAAANEGSAAGTAGADQGAADRHPAAVVISAIAGTAGIGKTALAVHWAHRVRHRFPDGQLYVNLRGFHPSGVVMDPAQAIRALLEALDVPRPRIPADLDAQAALYRSELADRRMLVVIDNARDAEQVRPLLPGAPGCFVLVTSRSQLTSLVAVEGAHPLTLDLLTEGEAEQLLASRLGADRLAAEPGAVAEIVTRCARLPLALAIVAARAATNPQFPLRAIADELRGLDALADEDPSGDIRAVFSWSVATLTPAAARMFRLLGLHPGPDISAAAAASLAGERHVRPMLAELTRAHLVVEAVPGRYTLHDLLRAYAAELATNEESEVERHAAALRMFDHYVHTAHAADRLVDPHRDASAPPAPANGVTPEPLADHQQALAWFTAEQVVLYNAVRHAAASGFDAHACQLARRTAEFLDRRGHWRDSVETQHVALAAARRLGDLPAQAETHRVLARAHTRLGDYDDAHVHYRLALDVYTAAGDEAGQAHTHNSIADVCERQDRYQDALDHARMALDLHRGLGHRRGEAAALNAVGWYQAQLGDHRPALESCEQALRLLEELGDRYGQAATSDSLGYVHDRLGHHDRALDCYRHSLELFRDLGDRYWEATLLTRIGETHRAMGDTDAARADWQHALTILDDLAHPDAEQVRVGLQKLDDRL</sequence>